<evidence type="ECO:0000256" key="8">
    <source>
        <dbReference type="ARBA" id="ARBA00038357"/>
    </source>
</evidence>
<sequence length="232" mass="25241">MAFFSSLAAAIDSYTGLSPAAFFTIVALMVGAYRLVSAFFVYPDEESAAKRSLAPQMPPPPEAFSPPPQPVQLGDITLEDLKAYDGSDPNKPLLVAIKGQVYDVSIGSEVGACSVDLAVILLNTETEWLNEVLGVTACPMSFSLLSFTWLFYGPGGPYAFFAGRETSRALALMSFDPRDLNSDLSDLSEAELEVLHDWEEKFKEKYVKVGNVVAGNSKDEDESSKEIKKDED</sequence>
<evidence type="ECO:0000256" key="7">
    <source>
        <dbReference type="ARBA" id="ARBA00023121"/>
    </source>
</evidence>
<evidence type="ECO:0000256" key="2">
    <source>
        <dbReference type="ARBA" id="ARBA00022617"/>
    </source>
</evidence>
<dbReference type="GO" id="GO:0005496">
    <property type="term" value="F:steroid binding"/>
    <property type="evidence" value="ECO:0007669"/>
    <property type="project" value="UniProtKB-KW"/>
</dbReference>
<dbReference type="GO" id="GO:0005783">
    <property type="term" value="C:endoplasmic reticulum"/>
    <property type="evidence" value="ECO:0007669"/>
    <property type="project" value="UniProtKB-SubCell"/>
</dbReference>
<keyword evidence="4" id="KW-0479">Metal-binding</keyword>
<dbReference type="AlphaFoldDB" id="A0A8J5HWC6"/>
<keyword evidence="12" id="KW-1185">Reference proteome</keyword>
<evidence type="ECO:0000256" key="4">
    <source>
        <dbReference type="ARBA" id="ARBA00022723"/>
    </source>
</evidence>
<keyword evidence="5" id="KW-0256">Endoplasmic reticulum</keyword>
<reference evidence="11 12" key="1">
    <citation type="submission" date="2020-08" db="EMBL/GenBank/DDBJ databases">
        <title>Plant Genome Project.</title>
        <authorList>
            <person name="Zhang R.-G."/>
        </authorList>
    </citation>
    <scope>NUCLEOTIDE SEQUENCE [LARGE SCALE GENOMIC DNA]</scope>
    <source>
        <tissue evidence="11">Rhizome</tissue>
    </source>
</reference>
<dbReference type="InterPro" id="IPR050577">
    <property type="entry name" value="MAPR/NEUFC/NENF-like"/>
</dbReference>
<dbReference type="SMART" id="SM01117">
    <property type="entry name" value="Cyt-b5"/>
    <property type="match status" value="1"/>
</dbReference>
<name>A0A8J5HWC6_ZINOF</name>
<dbReference type="InterPro" id="IPR001199">
    <property type="entry name" value="Cyt_B5-like_heme/steroid-bd"/>
</dbReference>
<dbReference type="GO" id="GO:0016020">
    <property type="term" value="C:membrane"/>
    <property type="evidence" value="ECO:0007669"/>
    <property type="project" value="TreeGrafter"/>
</dbReference>
<dbReference type="PANTHER" id="PTHR10281:SF72">
    <property type="entry name" value="NEUDESIN"/>
    <property type="match status" value="1"/>
</dbReference>
<feature type="domain" description="Cytochrome b5 heme-binding" evidence="10">
    <location>
        <begin position="76"/>
        <end position="213"/>
    </location>
</feature>
<keyword evidence="7" id="KW-0446">Lipid-binding</keyword>
<evidence type="ECO:0000256" key="5">
    <source>
        <dbReference type="ARBA" id="ARBA00022824"/>
    </source>
</evidence>
<keyword evidence="3" id="KW-0754">Steroid-binding</keyword>
<evidence type="ECO:0000256" key="1">
    <source>
        <dbReference type="ARBA" id="ARBA00004240"/>
    </source>
</evidence>
<evidence type="ECO:0000313" key="11">
    <source>
        <dbReference type="EMBL" id="KAG6526639.1"/>
    </source>
</evidence>
<keyword evidence="9" id="KW-1133">Transmembrane helix</keyword>
<dbReference type="PANTHER" id="PTHR10281">
    <property type="entry name" value="MEMBRANE-ASSOCIATED PROGESTERONE RECEPTOR COMPONENT-RELATED"/>
    <property type="match status" value="1"/>
</dbReference>
<evidence type="ECO:0000256" key="9">
    <source>
        <dbReference type="SAM" id="Phobius"/>
    </source>
</evidence>
<gene>
    <name evidence="11" type="ORF">ZIOFF_016633</name>
</gene>
<dbReference type="EMBL" id="JACMSC010000004">
    <property type="protein sequence ID" value="KAG6526639.1"/>
    <property type="molecule type" value="Genomic_DNA"/>
</dbReference>
<evidence type="ECO:0000259" key="10">
    <source>
        <dbReference type="SMART" id="SM01117"/>
    </source>
</evidence>
<comment type="caution">
    <text evidence="11">The sequence shown here is derived from an EMBL/GenBank/DDBJ whole genome shotgun (WGS) entry which is preliminary data.</text>
</comment>
<evidence type="ECO:0000256" key="6">
    <source>
        <dbReference type="ARBA" id="ARBA00023004"/>
    </source>
</evidence>
<organism evidence="11 12">
    <name type="scientific">Zingiber officinale</name>
    <name type="common">Ginger</name>
    <name type="synonym">Amomum zingiber</name>
    <dbReference type="NCBI Taxonomy" id="94328"/>
    <lineage>
        <taxon>Eukaryota</taxon>
        <taxon>Viridiplantae</taxon>
        <taxon>Streptophyta</taxon>
        <taxon>Embryophyta</taxon>
        <taxon>Tracheophyta</taxon>
        <taxon>Spermatophyta</taxon>
        <taxon>Magnoliopsida</taxon>
        <taxon>Liliopsida</taxon>
        <taxon>Zingiberales</taxon>
        <taxon>Zingiberaceae</taxon>
        <taxon>Zingiber</taxon>
    </lineage>
</organism>
<dbReference type="GO" id="GO:0046872">
    <property type="term" value="F:metal ion binding"/>
    <property type="evidence" value="ECO:0007669"/>
    <property type="project" value="UniProtKB-KW"/>
</dbReference>
<dbReference type="SUPFAM" id="SSF55856">
    <property type="entry name" value="Cytochrome b5-like heme/steroid binding domain"/>
    <property type="match status" value="2"/>
</dbReference>
<accession>A0A8J5HWC6</accession>
<comment type="subcellular location">
    <subcellularLocation>
        <location evidence="1">Endoplasmic reticulum</location>
    </subcellularLocation>
</comment>
<comment type="similarity">
    <text evidence="8">Belongs to the cytochrome b5 family. MAPR subfamily.</text>
</comment>
<feature type="transmembrane region" description="Helical" evidence="9">
    <location>
        <begin position="20"/>
        <end position="42"/>
    </location>
</feature>
<evidence type="ECO:0000256" key="3">
    <source>
        <dbReference type="ARBA" id="ARBA00022665"/>
    </source>
</evidence>
<dbReference type="Proteomes" id="UP000734854">
    <property type="component" value="Unassembled WGS sequence"/>
</dbReference>
<proteinExistence type="inferred from homology"/>
<dbReference type="InterPro" id="IPR036400">
    <property type="entry name" value="Cyt_B5-like_heme/steroid_sf"/>
</dbReference>
<keyword evidence="9" id="KW-0812">Transmembrane</keyword>
<keyword evidence="9" id="KW-0472">Membrane</keyword>
<keyword evidence="2" id="KW-0349">Heme</keyword>
<evidence type="ECO:0000313" key="12">
    <source>
        <dbReference type="Proteomes" id="UP000734854"/>
    </source>
</evidence>
<dbReference type="Gene3D" id="3.10.120.10">
    <property type="entry name" value="Cytochrome b5-like heme/steroid binding domain"/>
    <property type="match status" value="2"/>
</dbReference>
<keyword evidence="6" id="KW-0408">Iron</keyword>
<protein>
    <recommendedName>
        <fullName evidence="10">Cytochrome b5 heme-binding domain-containing protein</fullName>
    </recommendedName>
</protein>